<organism evidence="3 4">
    <name type="scientific">Psilocybe cyanescens</name>
    <dbReference type="NCBI Taxonomy" id="93625"/>
    <lineage>
        <taxon>Eukaryota</taxon>
        <taxon>Fungi</taxon>
        <taxon>Dikarya</taxon>
        <taxon>Basidiomycota</taxon>
        <taxon>Agaricomycotina</taxon>
        <taxon>Agaricomycetes</taxon>
        <taxon>Agaricomycetidae</taxon>
        <taxon>Agaricales</taxon>
        <taxon>Agaricineae</taxon>
        <taxon>Strophariaceae</taxon>
        <taxon>Psilocybe</taxon>
    </lineage>
</organism>
<keyword evidence="4" id="KW-1185">Reference proteome</keyword>
<evidence type="ECO:0000313" key="3">
    <source>
        <dbReference type="EMBL" id="PPQ94362.1"/>
    </source>
</evidence>
<feature type="transmembrane region" description="Helical" evidence="1">
    <location>
        <begin position="410"/>
        <end position="431"/>
    </location>
</feature>
<evidence type="ECO:0000313" key="4">
    <source>
        <dbReference type="Proteomes" id="UP000283269"/>
    </source>
</evidence>
<dbReference type="Proteomes" id="UP000283269">
    <property type="component" value="Unassembled WGS sequence"/>
</dbReference>
<feature type="transmembrane region" description="Helical" evidence="1">
    <location>
        <begin position="377"/>
        <end position="398"/>
    </location>
</feature>
<keyword evidence="1" id="KW-1133">Transmembrane helix</keyword>
<protein>
    <submittedName>
        <fullName evidence="3">Uncharacterized protein</fullName>
    </submittedName>
</protein>
<name>A0A409XU49_PSICY</name>
<dbReference type="PANTHER" id="PTHR35043:SF7">
    <property type="entry name" value="TRANSCRIPTION FACTOR DOMAIN-CONTAINING PROTEIN"/>
    <property type="match status" value="1"/>
</dbReference>
<comment type="caution">
    <text evidence="3">The sequence shown here is derived from an EMBL/GenBank/DDBJ whole genome shotgun (WGS) entry which is preliminary data.</text>
</comment>
<keyword evidence="1" id="KW-0812">Transmembrane</keyword>
<keyword evidence="2" id="KW-0732">Signal</keyword>
<feature type="chain" id="PRO_5019452014" evidence="2">
    <location>
        <begin position="17"/>
        <end position="494"/>
    </location>
</feature>
<reference evidence="3 4" key="1">
    <citation type="journal article" date="2018" name="Evol. Lett.">
        <title>Horizontal gene cluster transfer increased hallucinogenic mushroom diversity.</title>
        <authorList>
            <person name="Reynolds H.T."/>
            <person name="Vijayakumar V."/>
            <person name="Gluck-Thaler E."/>
            <person name="Korotkin H.B."/>
            <person name="Matheny P.B."/>
            <person name="Slot J.C."/>
        </authorList>
    </citation>
    <scope>NUCLEOTIDE SEQUENCE [LARGE SCALE GENOMIC DNA]</scope>
    <source>
        <strain evidence="3 4">2631</strain>
    </source>
</reference>
<feature type="signal peptide" evidence="2">
    <location>
        <begin position="1"/>
        <end position="16"/>
    </location>
</feature>
<dbReference type="OrthoDB" id="9451547at2759"/>
<evidence type="ECO:0000256" key="2">
    <source>
        <dbReference type="SAM" id="SignalP"/>
    </source>
</evidence>
<gene>
    <name evidence="3" type="ORF">CVT25_000607</name>
</gene>
<sequence>MLVVLVLLCCLSKAISGSTESPLVDLRDVAFKRDDNCLQLRSTWDILWSCLCTIFACTWVSIHPNSPGLEEKRLRVALRRLELMAWTLLIPEMIIYWALRQWLGARRIANFYKDFGWTTTHGHFLQMGGFVLADQTRDLEVITDERFYDLLDKGIITFPNITKGQIQALSKGDGLSKTIVIGQTLWFVAQCVSRAIQGLRVTELELVTLAFALLNGFMYFLWWDKPLDAEYLIRIYVSSNPTPIVLPAWTDPRIPTTVLLSEFKVDETTPDRSTFDTPTDGDSNLTVNLIAGVQELGHSPQLTQNPQCPLDSMVPRDTTPHKLPSSTAQHLREIVGFGWRRLSQMRGTHYKVPSSAQRVPTFYAVPHRINVIPASNLVISIIGVMFGAIHCTGWNLIFPTRAEKIIWRTAAVLIFAFPILMVLHASLIMIGGIPRFLSGLRLKGIMVIGEIFWKCLPIYFFGRMILLVEAFVTLRGLPEEAFLQVEWTRFLPHI</sequence>
<proteinExistence type="predicted"/>
<keyword evidence="1" id="KW-0472">Membrane</keyword>
<dbReference type="AlphaFoldDB" id="A0A409XU49"/>
<accession>A0A409XU49</accession>
<evidence type="ECO:0000256" key="1">
    <source>
        <dbReference type="SAM" id="Phobius"/>
    </source>
</evidence>
<dbReference type="EMBL" id="NHYD01000365">
    <property type="protein sequence ID" value="PPQ94362.1"/>
    <property type="molecule type" value="Genomic_DNA"/>
</dbReference>
<dbReference type="PANTHER" id="PTHR35043">
    <property type="entry name" value="TRANSCRIPTION FACTOR DOMAIN-CONTAINING PROTEIN"/>
    <property type="match status" value="1"/>
</dbReference>
<dbReference type="InParanoid" id="A0A409XU49"/>